<dbReference type="InterPro" id="IPR009061">
    <property type="entry name" value="DNA-bd_dom_put_sf"/>
</dbReference>
<dbReference type="Pfam" id="PF13411">
    <property type="entry name" value="MerR_1"/>
    <property type="match status" value="1"/>
</dbReference>
<protein>
    <recommendedName>
        <fullName evidence="1">HTH merR-type domain-containing protein</fullName>
    </recommendedName>
</protein>
<comment type="caution">
    <text evidence="2">The sequence shown here is derived from an EMBL/GenBank/DDBJ whole genome shotgun (WGS) entry which is preliminary data.</text>
</comment>
<sequence>MADHRIAEVADLLGISVSMLRAWTLELTAYLSDSAQWIAPIAGNRPAPRYTDSDIVVLCRAQRLREQGMTFEHIRAQLAEAGEAADASEAAGLAGEETPARAKYAYELAVDALRDAVRVQGTL</sequence>
<dbReference type="EMBL" id="LJCR01002629">
    <property type="protein sequence ID" value="KPV48467.1"/>
    <property type="molecule type" value="Genomic_DNA"/>
</dbReference>
<name>A0A0P9CR56_9CHLR</name>
<dbReference type="GO" id="GO:0006355">
    <property type="term" value="P:regulation of DNA-templated transcription"/>
    <property type="evidence" value="ECO:0007669"/>
    <property type="project" value="InterPro"/>
</dbReference>
<accession>A0A0P9CR56</accession>
<dbReference type="Proteomes" id="UP000050509">
    <property type="component" value="Unassembled WGS sequence"/>
</dbReference>
<reference evidence="2 3" key="1">
    <citation type="submission" date="2015-09" db="EMBL/GenBank/DDBJ databases">
        <title>Draft genome sequence of Kouleothrix aurantiaca JCM 19913.</title>
        <authorList>
            <person name="Hemp J."/>
        </authorList>
    </citation>
    <scope>NUCLEOTIDE SEQUENCE [LARGE SCALE GENOMIC DNA]</scope>
    <source>
        <strain evidence="2 3">COM-B</strain>
    </source>
</reference>
<feature type="domain" description="HTH merR-type" evidence="1">
    <location>
        <begin position="1"/>
        <end position="80"/>
    </location>
</feature>
<dbReference type="InterPro" id="IPR000551">
    <property type="entry name" value="MerR-type_HTH_dom"/>
</dbReference>
<dbReference type="SUPFAM" id="SSF46955">
    <property type="entry name" value="Putative DNA-binding domain"/>
    <property type="match status" value="1"/>
</dbReference>
<evidence type="ECO:0000259" key="1">
    <source>
        <dbReference type="PROSITE" id="PS50937"/>
    </source>
</evidence>
<dbReference type="SMART" id="SM00422">
    <property type="entry name" value="HTH_MERR"/>
    <property type="match status" value="1"/>
</dbReference>
<dbReference type="AlphaFoldDB" id="A0A0P9CR56"/>
<evidence type="ECO:0000313" key="2">
    <source>
        <dbReference type="EMBL" id="KPV48467.1"/>
    </source>
</evidence>
<keyword evidence="3" id="KW-1185">Reference proteome</keyword>
<feature type="non-terminal residue" evidence="2">
    <location>
        <position position="123"/>
    </location>
</feature>
<dbReference type="PROSITE" id="PS50937">
    <property type="entry name" value="HTH_MERR_2"/>
    <property type="match status" value="1"/>
</dbReference>
<dbReference type="Gene3D" id="1.10.1660.10">
    <property type="match status" value="1"/>
</dbReference>
<proteinExistence type="predicted"/>
<evidence type="ECO:0000313" key="3">
    <source>
        <dbReference type="Proteomes" id="UP000050509"/>
    </source>
</evidence>
<gene>
    <name evidence="2" type="ORF">SE17_37915</name>
</gene>
<organism evidence="2 3">
    <name type="scientific">Kouleothrix aurantiaca</name>
    <dbReference type="NCBI Taxonomy" id="186479"/>
    <lineage>
        <taxon>Bacteria</taxon>
        <taxon>Bacillati</taxon>
        <taxon>Chloroflexota</taxon>
        <taxon>Chloroflexia</taxon>
        <taxon>Chloroflexales</taxon>
        <taxon>Roseiflexineae</taxon>
        <taxon>Roseiflexaceae</taxon>
        <taxon>Kouleothrix</taxon>
    </lineage>
</organism>
<dbReference type="GO" id="GO:0003677">
    <property type="term" value="F:DNA binding"/>
    <property type="evidence" value="ECO:0007669"/>
    <property type="project" value="InterPro"/>
</dbReference>